<feature type="signal peptide" evidence="1">
    <location>
        <begin position="1"/>
        <end position="29"/>
    </location>
</feature>
<sequence>MAKYMKKFARLMLIAALVSLMLLPASAYAASGAAEAKYNAAYATSFFSSLTDALSFWFDKEESASYGGYKESGGWLSWLKGKDHGDKEDWWEDNKHDSYKLWKKYYCY</sequence>
<organism evidence="2 3">
    <name type="scientific">Paenibacillus forsythiae</name>
    <dbReference type="NCBI Taxonomy" id="365616"/>
    <lineage>
        <taxon>Bacteria</taxon>
        <taxon>Bacillati</taxon>
        <taxon>Bacillota</taxon>
        <taxon>Bacilli</taxon>
        <taxon>Bacillales</taxon>
        <taxon>Paenibacillaceae</taxon>
        <taxon>Paenibacillus</taxon>
    </lineage>
</organism>
<evidence type="ECO:0000313" key="3">
    <source>
        <dbReference type="Proteomes" id="UP001248709"/>
    </source>
</evidence>
<evidence type="ECO:0000313" key="2">
    <source>
        <dbReference type="EMBL" id="MDT3428818.1"/>
    </source>
</evidence>
<dbReference type="RefSeq" id="WP_025699866.1">
    <property type="nucleotide sequence ID" value="NZ_JAUSUY010000027.1"/>
</dbReference>
<keyword evidence="1" id="KW-0732">Signal</keyword>
<proteinExistence type="predicted"/>
<name>A0ABU3HDB8_9BACL</name>
<evidence type="ECO:0000256" key="1">
    <source>
        <dbReference type="SAM" id="SignalP"/>
    </source>
</evidence>
<keyword evidence="3" id="KW-1185">Reference proteome</keyword>
<reference evidence="2 3" key="1">
    <citation type="submission" date="2023-07" db="EMBL/GenBank/DDBJ databases">
        <title>Genomic Encyclopedia of Type Strains, Phase IV (KMG-IV): sequencing the most valuable type-strain genomes for metagenomic binning, comparative biology and taxonomic classification.</title>
        <authorList>
            <person name="Goeker M."/>
        </authorList>
    </citation>
    <scope>NUCLEOTIDE SEQUENCE [LARGE SCALE GENOMIC DNA]</scope>
    <source>
        <strain evidence="2 3">T98</strain>
    </source>
</reference>
<comment type="caution">
    <text evidence="2">The sequence shown here is derived from an EMBL/GenBank/DDBJ whole genome shotgun (WGS) entry which is preliminary data.</text>
</comment>
<feature type="chain" id="PRO_5046353843" evidence="1">
    <location>
        <begin position="30"/>
        <end position="108"/>
    </location>
</feature>
<dbReference type="EMBL" id="JAUSUY010000027">
    <property type="protein sequence ID" value="MDT3428818.1"/>
    <property type="molecule type" value="Genomic_DNA"/>
</dbReference>
<dbReference type="Proteomes" id="UP001248709">
    <property type="component" value="Unassembled WGS sequence"/>
</dbReference>
<accession>A0ABU3HDB8</accession>
<protein>
    <submittedName>
        <fullName evidence="2">Uncharacterized protein</fullName>
    </submittedName>
</protein>
<gene>
    <name evidence="2" type="ORF">J2Z22_004412</name>
</gene>